<dbReference type="AlphaFoldDB" id="A0A195C993"/>
<dbReference type="InterPro" id="IPR031734">
    <property type="entry name" value="MBF2"/>
</dbReference>
<reference evidence="2 3" key="1">
    <citation type="submission" date="2016-03" db="EMBL/GenBank/DDBJ databases">
        <title>Cyphomyrmex costatus WGS genome.</title>
        <authorList>
            <person name="Nygaard S."/>
            <person name="Hu H."/>
            <person name="Boomsma J."/>
            <person name="Zhang G."/>
        </authorList>
    </citation>
    <scope>NUCLEOTIDE SEQUENCE [LARGE SCALE GENOMIC DNA]</scope>
    <source>
        <strain evidence="2">MS0001</strain>
        <tissue evidence="2">Whole body</tissue>
    </source>
</reference>
<feature type="signal peptide" evidence="1">
    <location>
        <begin position="1"/>
        <end position="29"/>
    </location>
</feature>
<name>A0A195C993_9HYME</name>
<organism evidence="2 3">
    <name type="scientific">Cyphomyrmex costatus</name>
    <dbReference type="NCBI Taxonomy" id="456900"/>
    <lineage>
        <taxon>Eukaryota</taxon>
        <taxon>Metazoa</taxon>
        <taxon>Ecdysozoa</taxon>
        <taxon>Arthropoda</taxon>
        <taxon>Hexapoda</taxon>
        <taxon>Insecta</taxon>
        <taxon>Pterygota</taxon>
        <taxon>Neoptera</taxon>
        <taxon>Endopterygota</taxon>
        <taxon>Hymenoptera</taxon>
        <taxon>Apocrita</taxon>
        <taxon>Aculeata</taxon>
        <taxon>Formicoidea</taxon>
        <taxon>Formicidae</taxon>
        <taxon>Myrmicinae</taxon>
        <taxon>Cyphomyrmex</taxon>
    </lineage>
</organism>
<sequence>KMSAYKYIISLAVLVAALLTVTTVPSANGAITSYAENNKSHHLIVGYRMAGDRVVLKENIIKNSSWMKVQIVEKTFNISRNERITLVEALDQKTNGNGAHASILNGGPGHNFVSMRFKSQRGHGVNFALNFIGIKEPAVNPKPLRPLSGNFKWNAVVTTRERPVRILQSSNNVTTSRTVPRHLGSVQTECRYTGDNKGMWQKRVSEKCYSREPTGY</sequence>
<evidence type="ECO:0000256" key="1">
    <source>
        <dbReference type="SAM" id="SignalP"/>
    </source>
</evidence>
<dbReference type="Pfam" id="PF15868">
    <property type="entry name" value="MBF2"/>
    <property type="match status" value="1"/>
</dbReference>
<evidence type="ECO:0000313" key="3">
    <source>
        <dbReference type="Proteomes" id="UP000078542"/>
    </source>
</evidence>
<protein>
    <recommendedName>
        <fullName evidence="4">Salivary secreted peptide</fullName>
    </recommendedName>
</protein>
<dbReference type="Proteomes" id="UP000078542">
    <property type="component" value="Unassembled WGS sequence"/>
</dbReference>
<feature type="non-terminal residue" evidence="2">
    <location>
        <position position="1"/>
    </location>
</feature>
<dbReference type="PANTHER" id="PTHR37685">
    <property type="entry name" value="GEO11136P1-RELATED"/>
    <property type="match status" value="1"/>
</dbReference>
<dbReference type="PANTHER" id="PTHR37685:SF1">
    <property type="entry name" value="GEO11136P1-RELATED"/>
    <property type="match status" value="1"/>
</dbReference>
<accession>A0A195C993</accession>
<evidence type="ECO:0000313" key="2">
    <source>
        <dbReference type="EMBL" id="KYM97434.1"/>
    </source>
</evidence>
<keyword evidence="1" id="KW-0732">Signal</keyword>
<evidence type="ECO:0008006" key="4">
    <source>
        <dbReference type="Google" id="ProtNLM"/>
    </source>
</evidence>
<dbReference type="EMBL" id="KQ978068">
    <property type="protein sequence ID" value="KYM97434.1"/>
    <property type="molecule type" value="Genomic_DNA"/>
</dbReference>
<keyword evidence="3" id="KW-1185">Reference proteome</keyword>
<gene>
    <name evidence="2" type="ORF">ALC62_11726</name>
</gene>
<feature type="chain" id="PRO_5008269888" description="Salivary secreted peptide" evidence="1">
    <location>
        <begin position="30"/>
        <end position="216"/>
    </location>
</feature>
<proteinExistence type="predicted"/>